<name>A1CV28_NEOFI</name>
<dbReference type="GO" id="GO:0005737">
    <property type="term" value="C:cytoplasm"/>
    <property type="evidence" value="ECO:0007669"/>
    <property type="project" value="TreeGrafter"/>
</dbReference>
<dbReference type="GO" id="GO:0044550">
    <property type="term" value="P:secondary metabolite biosynthetic process"/>
    <property type="evidence" value="ECO:0007669"/>
    <property type="project" value="TreeGrafter"/>
</dbReference>
<dbReference type="KEGG" id="nfi:NFIA_044240"/>
<dbReference type="Pfam" id="PF00550">
    <property type="entry name" value="PP-binding"/>
    <property type="match status" value="3"/>
</dbReference>
<dbReference type="InterPro" id="IPR042099">
    <property type="entry name" value="ANL_N_sf"/>
</dbReference>
<dbReference type="FunFam" id="3.30.559.30:FF:000003">
    <property type="entry name" value="Nonribosomal peptide synthase SidD"/>
    <property type="match status" value="1"/>
</dbReference>
<dbReference type="GO" id="GO:0043041">
    <property type="term" value="P:amino acid activation for nonribosomal peptide biosynthetic process"/>
    <property type="evidence" value="ECO:0007669"/>
    <property type="project" value="TreeGrafter"/>
</dbReference>
<dbReference type="Proteomes" id="UP000006702">
    <property type="component" value="Unassembled WGS sequence"/>
</dbReference>
<dbReference type="InterPro" id="IPR020845">
    <property type="entry name" value="AMP-binding_CS"/>
</dbReference>
<dbReference type="VEuPathDB" id="FungiDB:NFIA_044240"/>
<dbReference type="PANTHER" id="PTHR45527:SF16">
    <property type="entry name" value="NONRIBOSOMAL PEPTIDE SYNTHASE ATNA-RELATED"/>
    <property type="match status" value="1"/>
</dbReference>
<keyword evidence="4" id="KW-0677">Repeat</keyword>
<dbReference type="STRING" id="331117.A1CV28"/>
<dbReference type="SUPFAM" id="SSF56801">
    <property type="entry name" value="Acetyl-CoA synthetase-like"/>
    <property type="match status" value="3"/>
</dbReference>
<organism evidence="8 9">
    <name type="scientific">Neosartorya fischeri (strain ATCC 1020 / DSM 3700 / CBS 544.65 / FGSC A1164 / JCM 1740 / NRRL 181 / WB 181)</name>
    <name type="common">Aspergillus fischerianus</name>
    <dbReference type="NCBI Taxonomy" id="331117"/>
    <lineage>
        <taxon>Eukaryota</taxon>
        <taxon>Fungi</taxon>
        <taxon>Dikarya</taxon>
        <taxon>Ascomycota</taxon>
        <taxon>Pezizomycotina</taxon>
        <taxon>Eurotiomycetes</taxon>
        <taxon>Eurotiomycetidae</taxon>
        <taxon>Eurotiales</taxon>
        <taxon>Aspergillaceae</taxon>
        <taxon>Aspergillus</taxon>
        <taxon>Aspergillus subgen. Fumigati</taxon>
    </lineage>
</organism>
<dbReference type="SMART" id="SM00823">
    <property type="entry name" value="PKS_PP"/>
    <property type="match status" value="3"/>
</dbReference>
<evidence type="ECO:0000259" key="7">
    <source>
        <dbReference type="PROSITE" id="PS50075"/>
    </source>
</evidence>
<dbReference type="Gene3D" id="3.30.300.30">
    <property type="match status" value="3"/>
</dbReference>
<feature type="domain" description="Carrier" evidence="7">
    <location>
        <begin position="1772"/>
        <end position="1848"/>
    </location>
</feature>
<evidence type="ECO:0000256" key="2">
    <source>
        <dbReference type="ARBA" id="ARBA00022553"/>
    </source>
</evidence>
<dbReference type="OrthoDB" id="416786at2759"/>
<dbReference type="InterPro" id="IPR020806">
    <property type="entry name" value="PKS_PP-bd"/>
</dbReference>
<feature type="compositionally biased region" description="Basic and acidic residues" evidence="6">
    <location>
        <begin position="1"/>
        <end position="16"/>
    </location>
</feature>
<dbReference type="NCBIfam" id="TIGR01733">
    <property type="entry name" value="AA-adenyl-dom"/>
    <property type="match status" value="3"/>
</dbReference>
<dbReference type="PROSITE" id="PS00012">
    <property type="entry name" value="PHOSPHOPANTETHEINE"/>
    <property type="match status" value="3"/>
</dbReference>
<evidence type="ECO:0000256" key="6">
    <source>
        <dbReference type="SAM" id="MobiDB-lite"/>
    </source>
</evidence>
<dbReference type="CDD" id="cd19534">
    <property type="entry name" value="E_NRPS"/>
    <property type="match status" value="1"/>
</dbReference>
<dbReference type="PROSITE" id="PS50075">
    <property type="entry name" value="CARRIER"/>
    <property type="match status" value="3"/>
</dbReference>
<keyword evidence="3" id="KW-0436">Ligase</keyword>
<dbReference type="PROSITE" id="PS00455">
    <property type="entry name" value="AMP_BINDING"/>
    <property type="match status" value="1"/>
</dbReference>
<dbReference type="InterPro" id="IPR045851">
    <property type="entry name" value="AMP-bd_C_sf"/>
</dbReference>
<dbReference type="InterPro" id="IPR006162">
    <property type="entry name" value="Ppantetheine_attach_site"/>
</dbReference>
<dbReference type="SUPFAM" id="SSF47336">
    <property type="entry name" value="ACP-like"/>
    <property type="match status" value="3"/>
</dbReference>
<dbReference type="FunFam" id="3.30.559.30:FF:000002">
    <property type="entry name" value="Nonribosomal peptide synthase Pes1"/>
    <property type="match status" value="1"/>
</dbReference>
<protein>
    <submittedName>
        <fullName evidence="8">Nonribosomal peptide synthase, putative</fullName>
    </submittedName>
</protein>
<evidence type="ECO:0000256" key="3">
    <source>
        <dbReference type="ARBA" id="ARBA00022598"/>
    </source>
</evidence>
<keyword evidence="9" id="KW-1185">Reference proteome</keyword>
<dbReference type="InterPro" id="IPR001242">
    <property type="entry name" value="Condensation_dom"/>
</dbReference>
<evidence type="ECO:0000313" key="8">
    <source>
        <dbReference type="EMBL" id="EAW25605.1"/>
    </source>
</evidence>
<reference evidence="9" key="1">
    <citation type="journal article" date="2008" name="PLoS Genet.">
        <title>Genomic islands in the pathogenic filamentous fungus Aspergillus fumigatus.</title>
        <authorList>
            <person name="Fedorova N.D."/>
            <person name="Khaldi N."/>
            <person name="Joardar V.S."/>
            <person name="Maiti R."/>
            <person name="Amedeo P."/>
            <person name="Anderson M.J."/>
            <person name="Crabtree J."/>
            <person name="Silva J.C."/>
            <person name="Badger J.H."/>
            <person name="Albarraq A."/>
            <person name="Angiuoli S."/>
            <person name="Bussey H."/>
            <person name="Bowyer P."/>
            <person name="Cotty P.J."/>
            <person name="Dyer P.S."/>
            <person name="Egan A."/>
            <person name="Galens K."/>
            <person name="Fraser-Liggett C.M."/>
            <person name="Haas B.J."/>
            <person name="Inman J.M."/>
            <person name="Kent R."/>
            <person name="Lemieux S."/>
            <person name="Malavazi I."/>
            <person name="Orvis J."/>
            <person name="Roemer T."/>
            <person name="Ronning C.M."/>
            <person name="Sundaram J.P."/>
            <person name="Sutton G."/>
            <person name="Turner G."/>
            <person name="Venter J.C."/>
            <person name="White O.R."/>
            <person name="Whitty B.R."/>
            <person name="Youngman P."/>
            <person name="Wolfe K.H."/>
            <person name="Goldman G.H."/>
            <person name="Wortman J.R."/>
            <person name="Jiang B."/>
            <person name="Denning D.W."/>
            <person name="Nierman W.C."/>
        </authorList>
    </citation>
    <scope>NUCLEOTIDE SEQUENCE [LARGE SCALE GENOMIC DNA]</scope>
    <source>
        <strain evidence="9">ATCC 1020 / DSM 3700 / CBS 544.65 / FGSC A1164 / JCM 1740 / NRRL 181 / WB 181</strain>
    </source>
</reference>
<feature type="region of interest" description="Disordered" evidence="6">
    <location>
        <begin position="2898"/>
        <end position="2920"/>
    </location>
</feature>
<comment type="similarity">
    <text evidence="5">Belongs to the NRP synthetase family.</text>
</comment>
<gene>
    <name evidence="8" type="ORF">NFIA_044240</name>
</gene>
<dbReference type="InterPro" id="IPR000873">
    <property type="entry name" value="AMP-dep_synth/lig_dom"/>
</dbReference>
<evidence type="ECO:0000256" key="5">
    <source>
        <dbReference type="ARBA" id="ARBA00029454"/>
    </source>
</evidence>
<dbReference type="InterPro" id="IPR036736">
    <property type="entry name" value="ACP-like_sf"/>
</dbReference>
<feature type="domain" description="Carrier" evidence="7">
    <location>
        <begin position="3311"/>
        <end position="3387"/>
    </location>
</feature>
<dbReference type="Pfam" id="PF13193">
    <property type="entry name" value="AMP-binding_C"/>
    <property type="match status" value="1"/>
</dbReference>
<evidence type="ECO:0000313" key="9">
    <source>
        <dbReference type="Proteomes" id="UP000006702"/>
    </source>
</evidence>
<dbReference type="Gene3D" id="3.30.559.10">
    <property type="entry name" value="Chloramphenicol acetyltransferase-like domain"/>
    <property type="match status" value="4"/>
</dbReference>
<dbReference type="RefSeq" id="XP_001267502.1">
    <property type="nucleotide sequence ID" value="XM_001267501.1"/>
</dbReference>
<dbReference type="Gene3D" id="3.40.50.12780">
    <property type="entry name" value="N-terminal domain of ligase-like"/>
    <property type="match status" value="3"/>
</dbReference>
<dbReference type="FunFam" id="1.10.1200.10:FF:000005">
    <property type="entry name" value="Nonribosomal peptide synthetase 1"/>
    <property type="match status" value="3"/>
</dbReference>
<dbReference type="CDD" id="cd05918">
    <property type="entry name" value="A_NRPS_SidN3_like"/>
    <property type="match status" value="3"/>
</dbReference>
<dbReference type="PANTHER" id="PTHR45527">
    <property type="entry name" value="NONRIBOSOMAL PEPTIDE SYNTHETASE"/>
    <property type="match status" value="1"/>
</dbReference>
<dbReference type="eggNOG" id="KOG1178">
    <property type="taxonomic scope" value="Eukaryota"/>
</dbReference>
<dbReference type="GeneID" id="4594221"/>
<accession>A1CV28</accession>
<dbReference type="FunFam" id="3.30.300.30:FF:000015">
    <property type="entry name" value="Nonribosomal peptide synthase SidD"/>
    <property type="match status" value="3"/>
</dbReference>
<dbReference type="FunFam" id="3.40.50.12780:FF:000014">
    <property type="entry name" value="Nonribosomal peptide synthetase 1"/>
    <property type="match status" value="3"/>
</dbReference>
<dbReference type="NCBIfam" id="NF003417">
    <property type="entry name" value="PRK04813.1"/>
    <property type="match status" value="3"/>
</dbReference>
<dbReference type="OMA" id="CECTPIT"/>
<keyword evidence="1" id="KW-0596">Phosphopantetheine</keyword>
<dbReference type="eggNOG" id="KOG1176">
    <property type="taxonomic scope" value="Eukaryota"/>
</dbReference>
<proteinExistence type="inferred from homology"/>
<dbReference type="Gene3D" id="3.30.559.30">
    <property type="entry name" value="Nonribosomal peptide synthetase, condensation domain"/>
    <property type="match status" value="4"/>
</dbReference>
<dbReference type="HOGENOM" id="CLU_000022_60_4_1"/>
<feature type="domain" description="Carrier" evidence="7">
    <location>
        <begin position="684"/>
        <end position="760"/>
    </location>
</feature>
<dbReference type="InterPro" id="IPR009081">
    <property type="entry name" value="PP-bd_ACP"/>
</dbReference>
<dbReference type="CDD" id="cd19542">
    <property type="entry name" value="CT_NRPS-like"/>
    <property type="match status" value="1"/>
</dbReference>
<dbReference type="InterPro" id="IPR010071">
    <property type="entry name" value="AA_adenyl_dom"/>
</dbReference>
<dbReference type="GO" id="GO:0031177">
    <property type="term" value="F:phosphopantetheine binding"/>
    <property type="evidence" value="ECO:0007669"/>
    <property type="project" value="InterPro"/>
</dbReference>
<dbReference type="InterPro" id="IPR025110">
    <property type="entry name" value="AMP-bd_C"/>
</dbReference>
<dbReference type="SUPFAM" id="SSF52777">
    <property type="entry name" value="CoA-dependent acyltransferases"/>
    <property type="match status" value="8"/>
</dbReference>
<dbReference type="Pfam" id="PF00668">
    <property type="entry name" value="Condensation"/>
    <property type="match status" value="4"/>
</dbReference>
<feature type="region of interest" description="Disordered" evidence="6">
    <location>
        <begin position="1"/>
        <end position="62"/>
    </location>
</feature>
<evidence type="ECO:0000256" key="4">
    <source>
        <dbReference type="ARBA" id="ARBA00022737"/>
    </source>
</evidence>
<sequence length="3862" mass="423700">MTTDDSDRVGDREYPHEAQNPPSDTSLPVAMDFTNGAGGKGASISSANGVDGPSAHGSPTPLLRQSKMEHRLEPHLHGEFVAVHASASSEKQLSAPELIGSLPPAPSTQTTNIDLTSGDLERIWEWNSTVPAAVKQRVCDLIEKRAQAQPSAPAICAWDGELTHGELNQLATKLASKLIGLGIGPDTFVPLCFEKSMWTTVALVGVIKAGGAFVLLDPSLPEQRLQGIITQLNASVVLTSAANHEMTSRLAQIAIVLDWSFFAAIGFDGIEETNQQAKPNPASPESLLYAVFTSGSTGVPKGVLITNTNAASALHYQVKNMGISEHSRIFDFASYSFDVSVSNVLTALSAGGCLCVPSNEDRSNNLEQSIASLRATVLDITPSIAHVLSPDRIPTVKTLIFGGEALHLRDIEPWWGKVQIIHIYGPCECTPTSTINYDNDSAASPEEAVHIGKAVGLVSWIVDPEDHSILLPPGCAGELLLEGPLVGRGYLNDPAKTADAFIEDPVWLLRGSSSCPGRRGRLYKTGDLVRYTEEGYLQYVGRKQATQVKIRGQRLELGEIEHTLRNHACVDEAVAVLHREDGQESRIVSFVTLRDAAVEEQLEEGEEEVQQSLTNRLMWQQRRKAQGELYALLKSQLPAYMVPQAIEVLDSMPLNRSGKIDRQMLIQGLKGRRTRVRDADAVRQPTLEAQRQMLQIWARVLHIDASTIGLDDSFLHLGGSSISAMKLVTEARKMGMKLTVADIFGYPVLHELVNQIRHEPLVDQARHFIAPFALIDAGGDLGAVLADICSQYELGHMDNRINILDAYPCTPLQEGLMSLTSMSPGSYIGQNVLELSPGISVEKLRAAWEQAVHQLPILRTRIVQHDRIGLVQIVVDTPIHWIEADSLDDYLDSDIKQPMDLGQPLARYALVKDDTGTPKWFVWTTHHAIYDGWSMPLVLDVVNSIARDEPVEQGPQFQAFIKYVKEQDEETMKNYWRHAYRDCQCTPFPSLPPHIEQPTADGSIEHSFPLPQSNRLGVTPPIIIRAAWAFLVGRMNSTDDVVFGVTLFGRNAPVAGIEMMTGPTFATVPVRVKWDSSDRVAHYLNAVQEQATGMIAYEQIGLHRLAQVSPGARQACMFQTLLVVQPPDASGTSDVFGRWRNELDRGSRFDSYGLMLIAQLGVDQASVTATFDSRMIDPWLVDKLLRRLGHVVFQLVRASPELSLSEVETTTPEDLQQIWRWNHAVPAATEQCVHHMFEQTARSQPRAPAVYAWDGEWTYGQLDEVSTRLAHHLAGLGVGPGGLVPLCFEKSRWTPVVMLAVMKAGGASVAMDSTQPEERLRTVVQQTEPELVLVLSSSANRELASRLSSKPVVVVDESLLDTLSRTHAAGALLSVTPSDRLYVAFTSGSTGTPKGAVITHSNFSSAIQHVRASSVSRIEHTARVYDFVSYAFDISWFNVLQSLTNGACLCIPSEADRRDDLAGSIHRLRATFAILTPSTAGLLPSETVRQLQTLMLAGEALPSQSARRWAGWTQVRNGYGPCECTPITTAAAIDQDSVVASSIGKGVGVNTWVVQVSNDNHLAPIGDIGELVLEGPLVGSGYLGDAKKTAMAFIRDPAWLQRGAPGHSGRQGRLYKTGDLVRYSPDGSLVFVGRLDATQVKIRGQRVELGEVEHYVHACIPSARQVVAEVIMPTDGEGQERPTLAAFLLVDDKGGSSPVAEVMRIPADVDHEISKRLPVYMVPTAYFSLNNLPLNSSGKLDRRRLREIGSSFTLQQLVDLRNASSLSDNKRAPATETERVLQQIWARVLSIDAASIGADDSFLRLGGDSITAMQASAAARRFNMAISTADIMRSKTISMLAAAASASQHQLLNVGTAGADEDGQPFGLSPIQHLYVAIQPDPKWCFDQSFLLKPRERISLTSLAKAIATVVARHPMLRARFAQTSPGRWKQRVVDDIHTSFHLCQVLGTASTNRSTRAGDMRRCRERLNIQTGPLLAAVLFDDAKGQSLFIAAHHLVIDLVSWRILLEEFEVLLTGHQLPPVPTTSFRTWCSLQAQYVAEYLDAKEAASSPVRPPSSSSSSSSSSSYWGLDMRENIHGATASRQFVLDEASSAAIMGACNEAFGTRPVELMIAALVHSFSVVFVDRPPPTVFNEGHGREPWDDRIDLSRTVGWFTTIFPACTSSRTTAVELLDAVRHAKDSVRSLPKNGWSYFTSKFADETKAATSAAGFPVEVLLNFAGSYQQLERDGSFFENLSTAECPSPESWSKLRRLALFEFNGHMDKGRLAMSLDYPSGVHHSDLIEAWMDTYEATLTHLSTLLKDRPSEWILSDFPMAFTSYADIHEFQSVVMPQLGITSLQEIEDIYPCSGLQEGLLVAQGKSPSDYRIMLRFEIAATEARGDCVDLARIERAWGAVVRRHALLRAVLVDIMPGTSRTMHVILKDSTPSISYDSGLNGDHEVGLKYGKYDPQHHLSLSRIDEKHVHLCFELSHAILDGHSTGVLLHDFWQAYDRPITSDGPLYSEFIRYVETRPRDADREFWINYLDGVQPCLFPGPEAEAREQTRDFIVAVPGLDASGIHDFCSKWEVTTASVIQTAWALVLHHYTGSASPCFGNLASGRHVPVDGVGDMFGPVIGMIPYRVHIRGDQSVIATLREVQTDFVNSLLHQTPLMEIHEALQVGSSGLFNSILSFQRDIKQPSQSADGHTIQERGGYDPVEYPISLSVRDNGRDVSIEMSFKRGFMASDEAERVARALGATVLSLVSNPDQKVSSVNLLARVDLEQLWAWNSEVPGAEETLVHTLVEEQARRRPDAAAVSAWDGELTYKELDRLADRLAQHLASMRVGPGALVPLCFEKSVWTPVAALGVLKAGAGFALLSPSLPEQRLQSIVQQLEAGVILSSSSNLDLSSRLLQTVVQVGPESPGVPEHTTTEEQTPRTETSSAPMYAVFTSGSTGTPKGVVLSHRNFCSALRHQSHLLGFNERSRVFDFASYAFDISVHNIFATLAIGGCLCIPAEKDLRDNVSGSMADFKATLVDLTPSVARLIDPATVPEIETIILAGEAVSIDDAKRWWGKARLVNAYGPAECNFSTINWQQSCAQEATLIGKGAGIVTWVVDPENHDLLLPPGCIGELLVEGPVVGLGYLGDKGKTDAAFIEDPAWLLAGSPGKHSGRHGRLYKTGDLVRYNPDGNMVFSGRKQDTQVKIRGQRVELAEVQHWVQKYMPEATHVVADVIQLQGDTSLLVIFLQLNDRPTERDELGATVKVLPVPPEVEGKLAEHLPAYMIPSVLFSLSRLPMTATGKTDRRRLRHIGAQFTIEQLAEVRTAGRGPKRQPTCEAERMMQNIWAKVLDIGADTIGLDDSFFRLGGDSISCMRLVSEARKLRMNVTVADVFRHETLAALVRGQDLDQTETVGEPDEAMLVDSCTRRALLEEVDCMDLGLRSEDVADIWPVTSVQERCFLEGIYPVACVKEHSAVDATTCGRFANYMYLDLDADADASLLEEACSQTLDKFPILRACFLWLQGKLWQVVLNQITQPFRVQDTSEDLDVALRDFCLGDAHTVSPTQPPLAVVLLRRKGHGMRLVIRISHAQYDGICLPTIVQSFMGGNNVANPAPPTFSTFLSYASRRRSQSLSYWTELLRGSQPNGLRKQLLAQRALEKPQLKAIHLRAETKLPRLPNKITPATLASAAWALLLSRLTGQDDVVYGHLVAGRNSAIPGVEEIVGCCLDYIPVRVKQLTSSSQTPAGLLRSVQEQFLAVGEADSLGYKEIIQNCTAWPASTGSAFFESTIQHQNIDEHPDIRVPGGGTSRVQFFQNPHLVPMSIHMVSYTQGERFFLELASNTHIMAVETARAMVDGMVRIVRKLDTDMSTPLSSWTKDICLVD</sequence>
<dbReference type="EMBL" id="DS027684">
    <property type="protein sequence ID" value="EAW25605.1"/>
    <property type="molecule type" value="Genomic_DNA"/>
</dbReference>
<dbReference type="CDD" id="cd19545">
    <property type="entry name" value="FUM14_C_NRPS-like"/>
    <property type="match status" value="1"/>
</dbReference>
<keyword evidence="2" id="KW-0597">Phosphoprotein</keyword>
<evidence type="ECO:0000256" key="1">
    <source>
        <dbReference type="ARBA" id="ARBA00022450"/>
    </source>
</evidence>
<dbReference type="Pfam" id="PF00501">
    <property type="entry name" value="AMP-binding"/>
    <property type="match status" value="3"/>
</dbReference>
<dbReference type="InterPro" id="IPR023213">
    <property type="entry name" value="CAT-like_dom_sf"/>
</dbReference>
<dbReference type="GO" id="GO:0016874">
    <property type="term" value="F:ligase activity"/>
    <property type="evidence" value="ECO:0007669"/>
    <property type="project" value="UniProtKB-KW"/>
</dbReference>
<dbReference type="Gene3D" id="1.10.1200.10">
    <property type="entry name" value="ACP-like"/>
    <property type="match status" value="3"/>
</dbReference>